<dbReference type="Proteomes" id="UP000627715">
    <property type="component" value="Unassembled WGS sequence"/>
</dbReference>
<sequence>MEERIELIKSTQPTWLQRKCRRLVHNTLDKLTGCQIELHEPGGTFIFGTQSTDPDSALTARIQVKDISAYSDFVRHGDIGAADAFINRKWDSDNLTDVIRVFARSKQKVENLQKQSGLLSRGLQRLRYALQRNSINGSKKNILSHYDLGNNLFTQFLDTSMMYSSAVFQHPRQSLEDAQQHKLATICEQLELQPEDHLLEIGSGWGGMAIYAASHYGCQVTTTTISDAQYEYARQQIEDAGLTSKITLLKKDYRELSGRYDKIVSIEMIEAVGHQYLDTFFRQCDARLKPGGKMLLQAITMKDQHMEFYRKHVDFIQHYIFPGGFLPSVSLLTDKLTSNTKMVAESLSDIGQDYALTLQHWRDRFMAAWPALSTQGYDDHFKRLWLYYLCYCEGAFSEQNISTVHFLARKSRH</sequence>
<evidence type="ECO:0000313" key="8">
    <source>
        <dbReference type="Proteomes" id="UP000627715"/>
    </source>
</evidence>
<proteinExistence type="inferred from homology"/>
<dbReference type="GO" id="GO:0008168">
    <property type="term" value="F:methyltransferase activity"/>
    <property type="evidence" value="ECO:0007669"/>
    <property type="project" value="UniProtKB-KW"/>
</dbReference>
<dbReference type="CDD" id="cd02440">
    <property type="entry name" value="AdoMet_MTases"/>
    <property type="match status" value="1"/>
</dbReference>
<dbReference type="PANTHER" id="PTHR43667:SF2">
    <property type="entry name" value="FATTY ACID C-METHYL TRANSFERASE"/>
    <property type="match status" value="1"/>
</dbReference>
<dbReference type="AlphaFoldDB" id="A0A917LSL6"/>
<evidence type="ECO:0000256" key="2">
    <source>
        <dbReference type="ARBA" id="ARBA00022603"/>
    </source>
</evidence>
<reference evidence="7" key="2">
    <citation type="submission" date="2020-09" db="EMBL/GenBank/DDBJ databases">
        <authorList>
            <person name="Sun Q."/>
            <person name="Zhou Y."/>
        </authorList>
    </citation>
    <scope>NUCLEOTIDE SEQUENCE</scope>
    <source>
        <strain evidence="7">CGMCC 1.15425</strain>
    </source>
</reference>
<gene>
    <name evidence="7" type="primary">cfa</name>
    <name evidence="7" type="ORF">GCM10011403_09550</name>
</gene>
<dbReference type="RefSeq" id="WP_068812216.1">
    <property type="nucleotide sequence ID" value="NZ_BMIY01000004.1"/>
</dbReference>
<comment type="caution">
    <text evidence="7">The sequence shown here is derived from an EMBL/GenBank/DDBJ whole genome shotgun (WGS) entry which is preliminary data.</text>
</comment>
<accession>A0A917LSL6</accession>
<evidence type="ECO:0000256" key="6">
    <source>
        <dbReference type="PIRSR" id="PIRSR003085-1"/>
    </source>
</evidence>
<dbReference type="GO" id="GO:0032259">
    <property type="term" value="P:methylation"/>
    <property type="evidence" value="ECO:0007669"/>
    <property type="project" value="UniProtKB-KW"/>
</dbReference>
<dbReference type="PANTHER" id="PTHR43667">
    <property type="entry name" value="CYCLOPROPANE-FATTY-ACYL-PHOSPHOLIPID SYNTHASE"/>
    <property type="match status" value="1"/>
</dbReference>
<comment type="similarity">
    <text evidence="1">Belongs to the CFA/CMAS family.</text>
</comment>
<dbReference type="InterPro" id="IPR050723">
    <property type="entry name" value="CFA/CMAS"/>
</dbReference>
<dbReference type="Pfam" id="PF02353">
    <property type="entry name" value="CMAS"/>
    <property type="match status" value="1"/>
</dbReference>
<keyword evidence="3" id="KW-0808">Transferase</keyword>
<dbReference type="InterPro" id="IPR003333">
    <property type="entry name" value="CMAS"/>
</dbReference>
<dbReference type="PIRSF" id="PIRSF003085">
    <property type="entry name" value="CMAS"/>
    <property type="match status" value="1"/>
</dbReference>
<keyword evidence="4" id="KW-0949">S-adenosyl-L-methionine</keyword>
<organism evidence="7 8">
    <name type="scientific">Pseudohongiella nitratireducens</name>
    <dbReference type="NCBI Taxonomy" id="1768907"/>
    <lineage>
        <taxon>Bacteria</taxon>
        <taxon>Pseudomonadati</taxon>
        <taxon>Pseudomonadota</taxon>
        <taxon>Gammaproteobacteria</taxon>
        <taxon>Pseudomonadales</taxon>
        <taxon>Pseudohongiellaceae</taxon>
        <taxon>Pseudohongiella</taxon>
    </lineage>
</organism>
<evidence type="ECO:0000313" key="7">
    <source>
        <dbReference type="EMBL" id="GGG54463.1"/>
    </source>
</evidence>
<dbReference type="OrthoDB" id="9782855at2"/>
<reference evidence="7" key="1">
    <citation type="journal article" date="2014" name="Int. J. Syst. Evol. Microbiol.">
        <title>Complete genome sequence of Corynebacterium casei LMG S-19264T (=DSM 44701T), isolated from a smear-ripened cheese.</title>
        <authorList>
            <consortium name="US DOE Joint Genome Institute (JGI-PGF)"/>
            <person name="Walter F."/>
            <person name="Albersmeier A."/>
            <person name="Kalinowski J."/>
            <person name="Ruckert C."/>
        </authorList>
    </citation>
    <scope>NUCLEOTIDE SEQUENCE</scope>
    <source>
        <strain evidence="7">CGMCC 1.15425</strain>
    </source>
</reference>
<keyword evidence="2" id="KW-0489">Methyltransferase</keyword>
<feature type="active site" evidence="6">
    <location>
        <position position="392"/>
    </location>
</feature>
<keyword evidence="5" id="KW-0443">Lipid metabolism</keyword>
<dbReference type="GO" id="GO:0008610">
    <property type="term" value="P:lipid biosynthetic process"/>
    <property type="evidence" value="ECO:0007669"/>
    <property type="project" value="InterPro"/>
</dbReference>
<dbReference type="EMBL" id="BMIY01000004">
    <property type="protein sequence ID" value="GGG54463.1"/>
    <property type="molecule type" value="Genomic_DNA"/>
</dbReference>
<evidence type="ECO:0000256" key="5">
    <source>
        <dbReference type="ARBA" id="ARBA00023098"/>
    </source>
</evidence>
<protein>
    <submittedName>
        <fullName evidence="7">Cyclopropane-fatty-acyl-phospholipid synthase</fullName>
    </submittedName>
</protein>
<keyword evidence="8" id="KW-1185">Reference proteome</keyword>
<dbReference type="Gene3D" id="3.40.50.150">
    <property type="entry name" value="Vaccinia Virus protein VP39"/>
    <property type="match status" value="1"/>
</dbReference>
<dbReference type="SUPFAM" id="SSF53335">
    <property type="entry name" value="S-adenosyl-L-methionine-dependent methyltransferases"/>
    <property type="match status" value="1"/>
</dbReference>
<evidence type="ECO:0000256" key="1">
    <source>
        <dbReference type="ARBA" id="ARBA00010815"/>
    </source>
</evidence>
<dbReference type="InterPro" id="IPR029063">
    <property type="entry name" value="SAM-dependent_MTases_sf"/>
</dbReference>
<name>A0A917LSL6_9GAMM</name>
<evidence type="ECO:0000256" key="4">
    <source>
        <dbReference type="ARBA" id="ARBA00022691"/>
    </source>
</evidence>
<evidence type="ECO:0000256" key="3">
    <source>
        <dbReference type="ARBA" id="ARBA00022679"/>
    </source>
</evidence>